<keyword evidence="1" id="KW-1133">Transmembrane helix</keyword>
<dbReference type="InterPro" id="IPR012336">
    <property type="entry name" value="Thioredoxin-like_fold"/>
</dbReference>
<keyword evidence="1" id="KW-0472">Membrane</keyword>
<keyword evidence="3" id="KW-0413">Isomerase</keyword>
<dbReference type="Proteomes" id="UP000539111">
    <property type="component" value="Unassembled WGS sequence"/>
</dbReference>
<feature type="domain" description="Thioredoxin-like fold" evidence="2">
    <location>
        <begin position="118"/>
        <end position="283"/>
    </location>
</feature>
<dbReference type="Gene3D" id="3.40.30.10">
    <property type="entry name" value="Glutaredoxin"/>
    <property type="match status" value="1"/>
</dbReference>
<keyword evidence="4" id="KW-1185">Reference proteome</keyword>
<protein>
    <submittedName>
        <fullName evidence="3">Protein-disulfide isomerase</fullName>
    </submittedName>
</protein>
<feature type="transmembrane region" description="Helical" evidence="1">
    <location>
        <begin position="34"/>
        <end position="56"/>
    </location>
</feature>
<dbReference type="InterPro" id="IPR036249">
    <property type="entry name" value="Thioredoxin-like_sf"/>
</dbReference>
<accession>A0A7Z0A993</accession>
<evidence type="ECO:0000259" key="2">
    <source>
        <dbReference type="Pfam" id="PF13462"/>
    </source>
</evidence>
<dbReference type="GO" id="GO:0016853">
    <property type="term" value="F:isomerase activity"/>
    <property type="evidence" value="ECO:0007669"/>
    <property type="project" value="UniProtKB-KW"/>
</dbReference>
<dbReference type="EMBL" id="JACBZP010000001">
    <property type="protein sequence ID" value="NYI65956.1"/>
    <property type="molecule type" value="Genomic_DNA"/>
</dbReference>
<name>A0A7Z0A993_9MICO</name>
<gene>
    <name evidence="3" type="ORF">BJY26_000262</name>
</gene>
<dbReference type="Pfam" id="PF13462">
    <property type="entry name" value="Thioredoxin_4"/>
    <property type="match status" value="1"/>
</dbReference>
<evidence type="ECO:0000313" key="3">
    <source>
        <dbReference type="EMBL" id="NYI65956.1"/>
    </source>
</evidence>
<dbReference type="AlphaFoldDB" id="A0A7Z0A993"/>
<sequence length="302" mass="32147">MPSGKSNKNNRASAREQARRIAEVQARKERASKIWLRGGVVALIVAVAVVIVVIVATSQTDAPKGHVSSPSVTPSTYVDGGITFGKGDTPIAPPGTKNKDVPKSLEPANSKTLKKGAAHLVVYLDLQCPVCKSFEQINGAHIQHWAKTGNVAVEYRPIAFLDDSSNGNRYSSRAANAMGCVADSQPKKYMHTLTTMFGKQPEENGHGMTDQQLIAGIKSAGVDVNKKIDTSAKGKNPTVAKCISGEFFKKSVAYNTSQALKKISATPTVLLNGKEVSGKTWQDANKFSIKVLKAAGALDDSK</sequence>
<comment type="caution">
    <text evidence="3">The sequence shown here is derived from an EMBL/GenBank/DDBJ whole genome shotgun (WGS) entry which is preliminary data.</text>
</comment>
<dbReference type="RefSeq" id="WP_179425010.1">
    <property type="nucleotide sequence ID" value="NZ_JACBZP010000001.1"/>
</dbReference>
<keyword evidence="1" id="KW-0812">Transmembrane</keyword>
<evidence type="ECO:0000256" key="1">
    <source>
        <dbReference type="SAM" id="Phobius"/>
    </source>
</evidence>
<organism evidence="3 4">
    <name type="scientific">Spelaeicoccus albus</name>
    <dbReference type="NCBI Taxonomy" id="1280376"/>
    <lineage>
        <taxon>Bacteria</taxon>
        <taxon>Bacillati</taxon>
        <taxon>Actinomycetota</taxon>
        <taxon>Actinomycetes</taxon>
        <taxon>Micrococcales</taxon>
        <taxon>Brevibacteriaceae</taxon>
        <taxon>Spelaeicoccus</taxon>
    </lineage>
</organism>
<reference evidence="3 4" key="1">
    <citation type="submission" date="2020-07" db="EMBL/GenBank/DDBJ databases">
        <title>Sequencing the genomes of 1000 actinobacteria strains.</title>
        <authorList>
            <person name="Klenk H.-P."/>
        </authorList>
    </citation>
    <scope>NUCLEOTIDE SEQUENCE [LARGE SCALE GENOMIC DNA]</scope>
    <source>
        <strain evidence="3 4">DSM 26341</strain>
    </source>
</reference>
<proteinExistence type="predicted"/>
<dbReference type="SUPFAM" id="SSF52833">
    <property type="entry name" value="Thioredoxin-like"/>
    <property type="match status" value="1"/>
</dbReference>
<evidence type="ECO:0000313" key="4">
    <source>
        <dbReference type="Proteomes" id="UP000539111"/>
    </source>
</evidence>